<evidence type="ECO:0008006" key="3">
    <source>
        <dbReference type="Google" id="ProtNLM"/>
    </source>
</evidence>
<dbReference type="SUPFAM" id="SSF52833">
    <property type="entry name" value="Thioredoxin-like"/>
    <property type="match status" value="1"/>
</dbReference>
<dbReference type="Gene3D" id="3.40.30.10">
    <property type="entry name" value="Glutaredoxin"/>
    <property type="match status" value="1"/>
</dbReference>
<protein>
    <recommendedName>
        <fullName evidence="3">Thioredoxin</fullName>
    </recommendedName>
</protein>
<organism evidence="1 2">
    <name type="scientific">Cirrhinus mrigala</name>
    <name type="common">Mrigala</name>
    <dbReference type="NCBI Taxonomy" id="683832"/>
    <lineage>
        <taxon>Eukaryota</taxon>
        <taxon>Metazoa</taxon>
        <taxon>Chordata</taxon>
        <taxon>Craniata</taxon>
        <taxon>Vertebrata</taxon>
        <taxon>Euteleostomi</taxon>
        <taxon>Actinopterygii</taxon>
        <taxon>Neopterygii</taxon>
        <taxon>Teleostei</taxon>
        <taxon>Ostariophysi</taxon>
        <taxon>Cypriniformes</taxon>
        <taxon>Cyprinidae</taxon>
        <taxon>Labeoninae</taxon>
        <taxon>Labeonini</taxon>
        <taxon>Cirrhinus</taxon>
    </lineage>
</organism>
<evidence type="ECO:0000313" key="1">
    <source>
        <dbReference type="EMBL" id="KAL0171965.1"/>
    </source>
</evidence>
<dbReference type="Proteomes" id="UP001529510">
    <property type="component" value="Unassembled WGS sequence"/>
</dbReference>
<reference evidence="1 2" key="1">
    <citation type="submission" date="2024-05" db="EMBL/GenBank/DDBJ databases">
        <title>Genome sequencing and assembly of Indian major carp, Cirrhinus mrigala (Hamilton, 1822).</title>
        <authorList>
            <person name="Mohindra V."/>
            <person name="Chowdhury L.M."/>
            <person name="Lal K."/>
            <person name="Jena J.K."/>
        </authorList>
    </citation>
    <scope>NUCLEOTIDE SEQUENCE [LARGE SCALE GENOMIC DNA]</scope>
    <source>
        <strain evidence="1">CM1030</strain>
        <tissue evidence="1">Blood</tissue>
    </source>
</reference>
<feature type="non-terminal residue" evidence="1">
    <location>
        <position position="52"/>
    </location>
</feature>
<dbReference type="EMBL" id="JAMKFB020000016">
    <property type="protein sequence ID" value="KAL0171965.1"/>
    <property type="molecule type" value="Genomic_DNA"/>
</dbReference>
<accession>A0ABD0PDV2</accession>
<name>A0ABD0PDV2_CIRMR</name>
<dbReference type="PANTHER" id="PTHR46295">
    <property type="entry name" value="ENDOPLASMIC RETICULUM RESIDENT PROTEIN 44"/>
    <property type="match status" value="1"/>
</dbReference>
<keyword evidence="2" id="KW-1185">Reference proteome</keyword>
<dbReference type="AlphaFoldDB" id="A0ABD0PDV2"/>
<comment type="caution">
    <text evidence="1">The sequence shown here is derived from an EMBL/GenBank/DDBJ whole genome shotgun (WGS) entry which is preliminary data.</text>
</comment>
<gene>
    <name evidence="1" type="ORF">M9458_032276</name>
</gene>
<proteinExistence type="predicted"/>
<sequence length="52" mass="6202">KYPTLKLFRNGMMMKREYRGQRSVTAIADFIRQQKVDPIKEIENLEEISTID</sequence>
<dbReference type="PANTHER" id="PTHR46295:SF1">
    <property type="entry name" value="ENDOPLASMIC RETICULUM RESIDENT PROTEIN 44"/>
    <property type="match status" value="1"/>
</dbReference>
<evidence type="ECO:0000313" key="2">
    <source>
        <dbReference type="Proteomes" id="UP001529510"/>
    </source>
</evidence>
<dbReference type="InterPro" id="IPR036249">
    <property type="entry name" value="Thioredoxin-like_sf"/>
</dbReference>
<dbReference type="InterPro" id="IPR052643">
    <property type="entry name" value="ERP44"/>
</dbReference>
<feature type="non-terminal residue" evidence="1">
    <location>
        <position position="1"/>
    </location>
</feature>